<comment type="caution">
    <text evidence="1">The sequence shown here is derived from an EMBL/GenBank/DDBJ whole genome shotgun (WGS) entry which is preliminary data.</text>
</comment>
<dbReference type="eggNOG" id="COG0438">
    <property type="taxonomic scope" value="Bacteria"/>
</dbReference>
<dbReference type="Gene3D" id="3.40.50.2000">
    <property type="entry name" value="Glycogen Phosphorylase B"/>
    <property type="match status" value="1"/>
</dbReference>
<dbReference type="Pfam" id="PF13692">
    <property type="entry name" value="Glyco_trans_1_4"/>
    <property type="match status" value="1"/>
</dbReference>
<dbReference type="RefSeq" id="WP_020580536.1">
    <property type="nucleotide sequence ID" value="NZ_JOJP01000001.1"/>
</dbReference>
<dbReference type="AlphaFoldDB" id="A0A081K9L6"/>
<name>A0A081K9L6_9GAMM</name>
<dbReference type="SUPFAM" id="SSF53756">
    <property type="entry name" value="UDP-Glycosyltransferase/glycogen phosphorylase"/>
    <property type="match status" value="1"/>
</dbReference>
<dbReference type="Proteomes" id="UP000027997">
    <property type="component" value="Unassembled WGS sequence"/>
</dbReference>
<dbReference type="EMBL" id="JOJP01000001">
    <property type="protein sequence ID" value="KEI70842.1"/>
    <property type="molecule type" value="Genomic_DNA"/>
</dbReference>
<dbReference type="Gene3D" id="3.40.50.11010">
    <property type="match status" value="1"/>
</dbReference>
<keyword evidence="2" id="KW-1185">Reference proteome</keyword>
<gene>
    <name evidence="1" type="ORF">GV64_08845</name>
</gene>
<evidence type="ECO:0000313" key="1">
    <source>
        <dbReference type="EMBL" id="KEI70842.1"/>
    </source>
</evidence>
<protein>
    <recommendedName>
        <fullName evidence="3">Glycosyl transferase</fullName>
    </recommendedName>
</protein>
<sequence length="382" mass="43149">MADLIVFGEDWGGLPSSTQHLISHLMKKHRVIWVNSIGMRAPQLSLRDLKRLFQKALAMLKGSDKTKKNNSEQILPVIINPKVLPFYGFKLIRRLNKYLLLKDLDKAIEQQGFENIVLWLSLPTAVDMIGSLNEQVSIYYCGDDFEALDGVDHAMVNPLEQELSGKVDLILVVSKTLAQKFNNPNTIILPHGVDYPLFSSPENKPEDLPLNGPIAGFYGSISAWLDTDILAQSAIALPSWQFVFIGDIKTDVSSLQALPNVHFLGSRPHDQLPSYVQHWNVAMLPFRKNRQIEACNPLKLREYLASGTPIASTLFPAVREYEDIVAIQSSREPFSRVILRADQLQKDKAIRQETVAKESWQHRAIQLEALIDHLTKAKKTFH</sequence>
<organism evidence="1 2">
    <name type="scientific">Endozoicomonas elysicola</name>
    <dbReference type="NCBI Taxonomy" id="305900"/>
    <lineage>
        <taxon>Bacteria</taxon>
        <taxon>Pseudomonadati</taxon>
        <taxon>Pseudomonadota</taxon>
        <taxon>Gammaproteobacteria</taxon>
        <taxon>Oceanospirillales</taxon>
        <taxon>Endozoicomonadaceae</taxon>
        <taxon>Endozoicomonas</taxon>
    </lineage>
</organism>
<evidence type="ECO:0000313" key="2">
    <source>
        <dbReference type="Proteomes" id="UP000027997"/>
    </source>
</evidence>
<reference evidence="1 2" key="1">
    <citation type="submission" date="2014-06" db="EMBL/GenBank/DDBJ databases">
        <title>Whole Genome Sequences of Three Symbiotic Endozoicomonas Bacteria.</title>
        <authorList>
            <person name="Neave M.J."/>
            <person name="Apprill A."/>
            <person name="Voolstra C.R."/>
        </authorList>
    </citation>
    <scope>NUCLEOTIDE SEQUENCE [LARGE SCALE GENOMIC DNA]</scope>
    <source>
        <strain evidence="1 2">DSM 22380</strain>
    </source>
</reference>
<accession>A0A081K9L6</accession>
<proteinExistence type="predicted"/>
<dbReference type="STRING" id="305900.GV64_08845"/>
<evidence type="ECO:0008006" key="3">
    <source>
        <dbReference type="Google" id="ProtNLM"/>
    </source>
</evidence>